<protein>
    <submittedName>
        <fullName evidence="1 2">Uncharacterized protein</fullName>
    </submittedName>
</protein>
<dbReference type="SUPFAM" id="SSF53098">
    <property type="entry name" value="Ribonuclease H-like"/>
    <property type="match status" value="1"/>
</dbReference>
<dbReference type="InParanoid" id="A0A0Q3EJ04"/>
<dbReference type="Gramene" id="KQJ87710">
    <property type="protein sequence ID" value="KQJ87710"/>
    <property type="gene ID" value="BRADI_4g13209v3"/>
</dbReference>
<reference evidence="1 2" key="1">
    <citation type="journal article" date="2010" name="Nature">
        <title>Genome sequencing and analysis of the model grass Brachypodium distachyon.</title>
        <authorList>
            <consortium name="International Brachypodium Initiative"/>
        </authorList>
    </citation>
    <scope>NUCLEOTIDE SEQUENCE [LARGE SCALE GENOMIC DNA]</scope>
    <source>
        <strain evidence="1 2">Bd21</strain>
    </source>
</reference>
<dbReference type="EnsemblPlants" id="KQJ87710">
    <property type="protein sequence ID" value="KQJ87710"/>
    <property type="gene ID" value="BRADI_4g13209v3"/>
</dbReference>
<dbReference type="Proteomes" id="UP000008810">
    <property type="component" value="Chromosome 4"/>
</dbReference>
<accession>A0A0Q3EJ04</accession>
<dbReference type="InterPro" id="IPR012337">
    <property type="entry name" value="RNaseH-like_sf"/>
</dbReference>
<name>A0A0Q3EJ04_BRADI</name>
<dbReference type="GO" id="GO:0003676">
    <property type="term" value="F:nucleic acid binding"/>
    <property type="evidence" value="ECO:0007669"/>
    <property type="project" value="InterPro"/>
</dbReference>
<proteinExistence type="predicted"/>
<dbReference type="Gene3D" id="3.30.420.10">
    <property type="entry name" value="Ribonuclease H-like superfamily/Ribonuclease H"/>
    <property type="match status" value="1"/>
</dbReference>
<reference evidence="1" key="2">
    <citation type="submission" date="2017-06" db="EMBL/GenBank/DDBJ databases">
        <title>WGS assembly of Brachypodium distachyon.</title>
        <authorList>
            <consortium name="The International Brachypodium Initiative"/>
            <person name="Lucas S."/>
            <person name="Harmon-Smith M."/>
            <person name="Lail K."/>
            <person name="Tice H."/>
            <person name="Grimwood J."/>
            <person name="Bruce D."/>
            <person name="Barry K."/>
            <person name="Shu S."/>
            <person name="Lindquist E."/>
            <person name="Wang M."/>
            <person name="Pitluck S."/>
            <person name="Vogel J.P."/>
            <person name="Garvin D.F."/>
            <person name="Mockler T.C."/>
            <person name="Schmutz J."/>
            <person name="Rokhsar D."/>
            <person name="Bevan M.W."/>
        </authorList>
    </citation>
    <scope>NUCLEOTIDE SEQUENCE</scope>
    <source>
        <strain evidence="1">Bd21</strain>
    </source>
</reference>
<keyword evidence="3" id="KW-1185">Reference proteome</keyword>
<reference evidence="2" key="3">
    <citation type="submission" date="2018-08" db="UniProtKB">
        <authorList>
            <consortium name="EnsemblPlants"/>
        </authorList>
    </citation>
    <scope>IDENTIFICATION</scope>
    <source>
        <strain evidence="2">cv. Bd21</strain>
    </source>
</reference>
<dbReference type="EMBL" id="CM000883">
    <property type="protein sequence ID" value="KQJ87710.1"/>
    <property type="molecule type" value="Genomic_DNA"/>
</dbReference>
<dbReference type="InterPro" id="IPR052929">
    <property type="entry name" value="RNase_H-like_EbsB-rel"/>
</dbReference>
<evidence type="ECO:0000313" key="2">
    <source>
        <dbReference type="EnsemblPlants" id="KQJ87710"/>
    </source>
</evidence>
<evidence type="ECO:0000313" key="3">
    <source>
        <dbReference type="Proteomes" id="UP000008810"/>
    </source>
</evidence>
<organism evidence="1">
    <name type="scientific">Brachypodium distachyon</name>
    <name type="common">Purple false brome</name>
    <name type="synonym">Trachynia distachya</name>
    <dbReference type="NCBI Taxonomy" id="15368"/>
    <lineage>
        <taxon>Eukaryota</taxon>
        <taxon>Viridiplantae</taxon>
        <taxon>Streptophyta</taxon>
        <taxon>Embryophyta</taxon>
        <taxon>Tracheophyta</taxon>
        <taxon>Spermatophyta</taxon>
        <taxon>Magnoliopsida</taxon>
        <taxon>Liliopsida</taxon>
        <taxon>Poales</taxon>
        <taxon>Poaceae</taxon>
        <taxon>BOP clade</taxon>
        <taxon>Pooideae</taxon>
        <taxon>Stipodae</taxon>
        <taxon>Brachypodieae</taxon>
        <taxon>Brachypodium</taxon>
    </lineage>
</organism>
<dbReference type="PANTHER" id="PTHR47074">
    <property type="entry name" value="BNAC02G40300D PROTEIN"/>
    <property type="match status" value="1"/>
</dbReference>
<dbReference type="AlphaFoldDB" id="A0A0Q3EJ04"/>
<gene>
    <name evidence="1" type="ORF">BRADI_4g13209v3</name>
</gene>
<dbReference type="PANTHER" id="PTHR47074:SF11">
    <property type="entry name" value="REVERSE TRANSCRIPTASE-LIKE PROTEIN"/>
    <property type="match status" value="1"/>
</dbReference>
<dbReference type="InterPro" id="IPR036397">
    <property type="entry name" value="RNaseH_sf"/>
</dbReference>
<dbReference type="OrthoDB" id="696282at2759"/>
<sequence length="99" mass="10995">MVFEQELTPAPNFLKINCDGAFRENTCSGGWGFVIRNDEGEALAAGAGHLQCLSDAFHERSNMHQSWAPHHSGDRCTCNNVAHHLAARGANCKFWNWQP</sequence>
<evidence type="ECO:0000313" key="1">
    <source>
        <dbReference type="EMBL" id="KQJ87710.1"/>
    </source>
</evidence>